<keyword evidence="2" id="KW-0238">DNA-binding</keyword>
<evidence type="ECO:0000313" key="4">
    <source>
        <dbReference type="EMBL" id="KAJ8871377.1"/>
    </source>
</evidence>
<evidence type="ECO:0000313" key="5">
    <source>
        <dbReference type="Proteomes" id="UP001159363"/>
    </source>
</evidence>
<feature type="domain" description="HTH CENPB-type" evidence="3">
    <location>
        <begin position="1"/>
        <end position="57"/>
    </location>
</feature>
<dbReference type="SMART" id="SM00674">
    <property type="entry name" value="CENPB"/>
    <property type="match status" value="1"/>
</dbReference>
<keyword evidence="5" id="KW-1185">Reference proteome</keyword>
<comment type="subcellular location">
    <subcellularLocation>
        <location evidence="1">Nucleus</location>
    </subcellularLocation>
</comment>
<sequence>MYMWITQRRSLREPISGPMICEKALQFNEQLNGPKDFKASSGWLKNFKSRHGIRDVCKEKLTKEAFEKGYSRGDVYNTDETGINW</sequence>
<organism evidence="4 5">
    <name type="scientific">Dryococelus australis</name>
    <dbReference type="NCBI Taxonomy" id="614101"/>
    <lineage>
        <taxon>Eukaryota</taxon>
        <taxon>Metazoa</taxon>
        <taxon>Ecdysozoa</taxon>
        <taxon>Arthropoda</taxon>
        <taxon>Hexapoda</taxon>
        <taxon>Insecta</taxon>
        <taxon>Pterygota</taxon>
        <taxon>Neoptera</taxon>
        <taxon>Polyneoptera</taxon>
        <taxon>Phasmatodea</taxon>
        <taxon>Verophasmatodea</taxon>
        <taxon>Anareolatae</taxon>
        <taxon>Phasmatidae</taxon>
        <taxon>Eurycanthinae</taxon>
        <taxon>Dryococelus</taxon>
    </lineage>
</organism>
<protein>
    <recommendedName>
        <fullName evidence="3">HTH CENPB-type domain-containing protein</fullName>
    </recommendedName>
</protein>
<dbReference type="InterPro" id="IPR006600">
    <property type="entry name" value="HTH_CenpB_DNA-bd_dom"/>
</dbReference>
<dbReference type="Gene3D" id="1.10.10.60">
    <property type="entry name" value="Homeodomain-like"/>
    <property type="match status" value="1"/>
</dbReference>
<gene>
    <name evidence="4" type="ORF">PR048_027694</name>
</gene>
<dbReference type="EMBL" id="JARBHB010000012">
    <property type="protein sequence ID" value="KAJ8871377.1"/>
    <property type="molecule type" value="Genomic_DNA"/>
</dbReference>
<name>A0ABQ9GH91_9NEOP</name>
<dbReference type="Proteomes" id="UP001159363">
    <property type="component" value="Chromosome 11"/>
</dbReference>
<dbReference type="Pfam" id="PF03221">
    <property type="entry name" value="HTH_Tnp_Tc5"/>
    <property type="match status" value="1"/>
</dbReference>
<dbReference type="InterPro" id="IPR050863">
    <property type="entry name" value="CenT-Element_Derived"/>
</dbReference>
<evidence type="ECO:0000256" key="1">
    <source>
        <dbReference type="ARBA" id="ARBA00004123"/>
    </source>
</evidence>
<comment type="caution">
    <text evidence="4">The sequence shown here is derived from an EMBL/GenBank/DDBJ whole genome shotgun (WGS) entry which is preliminary data.</text>
</comment>
<evidence type="ECO:0000259" key="3">
    <source>
        <dbReference type="PROSITE" id="PS51253"/>
    </source>
</evidence>
<dbReference type="PANTHER" id="PTHR19303:SF73">
    <property type="entry name" value="PROTEIN PDC2"/>
    <property type="match status" value="1"/>
</dbReference>
<evidence type="ECO:0000256" key="2">
    <source>
        <dbReference type="ARBA" id="ARBA00023125"/>
    </source>
</evidence>
<dbReference type="SUPFAM" id="SSF46689">
    <property type="entry name" value="Homeodomain-like"/>
    <property type="match status" value="1"/>
</dbReference>
<proteinExistence type="predicted"/>
<reference evidence="4 5" key="1">
    <citation type="submission" date="2023-02" db="EMBL/GenBank/DDBJ databases">
        <title>LHISI_Scaffold_Assembly.</title>
        <authorList>
            <person name="Stuart O.P."/>
            <person name="Cleave R."/>
            <person name="Magrath M.J.L."/>
            <person name="Mikheyev A.S."/>
        </authorList>
    </citation>
    <scope>NUCLEOTIDE SEQUENCE [LARGE SCALE GENOMIC DNA]</scope>
    <source>
        <strain evidence="4">Daus_M_001</strain>
        <tissue evidence="4">Leg muscle</tissue>
    </source>
</reference>
<accession>A0ABQ9GH91</accession>
<dbReference type="PROSITE" id="PS51253">
    <property type="entry name" value="HTH_CENPB"/>
    <property type="match status" value="1"/>
</dbReference>
<dbReference type="PANTHER" id="PTHR19303">
    <property type="entry name" value="TRANSPOSON"/>
    <property type="match status" value="1"/>
</dbReference>
<dbReference type="InterPro" id="IPR009057">
    <property type="entry name" value="Homeodomain-like_sf"/>
</dbReference>